<dbReference type="InterPro" id="IPR029063">
    <property type="entry name" value="SAM-dependent_MTases_sf"/>
</dbReference>
<evidence type="ECO:0000256" key="9">
    <source>
        <dbReference type="ARBA" id="ARBA00030757"/>
    </source>
</evidence>
<evidence type="ECO:0000313" key="12">
    <source>
        <dbReference type="EMBL" id="ERK65742.1"/>
    </source>
</evidence>
<gene>
    <name evidence="12" type="ORF">N136_04772</name>
</gene>
<keyword evidence="7" id="KW-0808">Transferase</keyword>
<evidence type="ECO:0000256" key="4">
    <source>
        <dbReference type="ARBA" id="ARBA00013346"/>
    </source>
</evidence>
<keyword evidence="8" id="KW-0949">S-adenosyl-L-methionine</keyword>
<dbReference type="Pfam" id="PF01135">
    <property type="entry name" value="PCMT"/>
    <property type="match status" value="1"/>
</dbReference>
<evidence type="ECO:0000256" key="2">
    <source>
        <dbReference type="ARBA" id="ARBA00005369"/>
    </source>
</evidence>
<proteinExistence type="inferred from homology"/>
<evidence type="ECO:0000313" key="13">
    <source>
        <dbReference type="Proteomes" id="UP000016605"/>
    </source>
</evidence>
<dbReference type="PANTHER" id="PTHR11579">
    <property type="entry name" value="PROTEIN-L-ISOASPARTATE O-METHYLTRANSFERASE"/>
    <property type="match status" value="1"/>
</dbReference>
<dbReference type="GO" id="GO:0032259">
    <property type="term" value="P:methylation"/>
    <property type="evidence" value="ECO:0007669"/>
    <property type="project" value="UniProtKB-KW"/>
</dbReference>
<comment type="similarity">
    <text evidence="2">Belongs to the methyltransferase superfamily. L-isoaspartyl/D-aspartyl protein methyltransferase family.</text>
</comment>
<dbReference type="Gene3D" id="3.40.50.150">
    <property type="entry name" value="Vaccinia Virus protein VP39"/>
    <property type="match status" value="1"/>
</dbReference>
<sequence>MVENQLVSRGIADQRVLDAMTRVPRHEFVPESQVPYAYADRPLPLEDGQTISQPYIVAQMLEAARIGPEDRVLDVGTGSGYAAAVAAELAHRVISVERIPDLAVTAAATLEALGYRVEVITG</sequence>
<evidence type="ECO:0000256" key="10">
    <source>
        <dbReference type="ARBA" id="ARBA00031323"/>
    </source>
</evidence>
<evidence type="ECO:0000256" key="11">
    <source>
        <dbReference type="ARBA" id="ARBA00031350"/>
    </source>
</evidence>
<dbReference type="AlphaFoldDB" id="U2ST77"/>
<keyword evidence="6" id="KW-0489">Methyltransferase</keyword>
<comment type="caution">
    <text evidence="12">The sequence shown here is derived from an EMBL/GenBank/DDBJ whole genome shotgun (WGS) entry which is preliminary data.</text>
</comment>
<accession>U2ST77</accession>
<dbReference type="SUPFAM" id="SSF53335">
    <property type="entry name" value="S-adenosyl-L-methionine-dependent methyltransferases"/>
    <property type="match status" value="1"/>
</dbReference>
<dbReference type="GO" id="GO:0005737">
    <property type="term" value="C:cytoplasm"/>
    <property type="evidence" value="ECO:0007669"/>
    <property type="project" value="UniProtKB-SubCell"/>
</dbReference>
<dbReference type="HOGENOM" id="CLU_141431_0_0_11"/>
<reference evidence="12 13" key="1">
    <citation type="submission" date="2013-08" db="EMBL/GenBank/DDBJ databases">
        <authorList>
            <person name="Weinstock G."/>
            <person name="Sodergren E."/>
            <person name="Wylie T."/>
            <person name="Fulton L."/>
            <person name="Fulton R."/>
            <person name="Fronick C."/>
            <person name="O'Laughlin M."/>
            <person name="Godfrey J."/>
            <person name="Miner T."/>
            <person name="Herter B."/>
            <person name="Appelbaum E."/>
            <person name="Cordes M."/>
            <person name="Lek S."/>
            <person name="Wollam A."/>
            <person name="Pepin K.H."/>
            <person name="Palsikar V.B."/>
            <person name="Mitreva M."/>
            <person name="Wilson R.K."/>
        </authorList>
    </citation>
    <scope>NUCLEOTIDE SEQUENCE [LARGE SCALE GENOMIC DNA]</scope>
    <source>
        <strain evidence="12 13">ATCC 14665</strain>
    </source>
</reference>
<protein>
    <recommendedName>
        <fullName evidence="4">Protein-L-isoaspartate O-methyltransferase</fullName>
        <ecNumber evidence="3">2.1.1.77</ecNumber>
    </recommendedName>
    <alternativeName>
        <fullName evidence="11">L-isoaspartyl protein carboxyl methyltransferase</fullName>
    </alternativeName>
    <alternativeName>
        <fullName evidence="9">Protein L-isoaspartyl methyltransferase</fullName>
    </alternativeName>
    <alternativeName>
        <fullName evidence="10">Protein-beta-aspartate methyltransferase</fullName>
    </alternativeName>
</protein>
<organism evidence="12 13">
    <name type="scientific">Leifsonia aquatica ATCC 14665</name>
    <dbReference type="NCBI Taxonomy" id="1358026"/>
    <lineage>
        <taxon>Bacteria</taxon>
        <taxon>Bacillati</taxon>
        <taxon>Actinomycetota</taxon>
        <taxon>Actinomycetes</taxon>
        <taxon>Micrococcales</taxon>
        <taxon>Microbacteriaceae</taxon>
        <taxon>Leifsonia</taxon>
    </lineage>
</organism>
<keyword evidence="5" id="KW-0963">Cytoplasm</keyword>
<evidence type="ECO:0000256" key="8">
    <source>
        <dbReference type="ARBA" id="ARBA00022691"/>
    </source>
</evidence>
<dbReference type="PANTHER" id="PTHR11579:SF0">
    <property type="entry name" value="PROTEIN-L-ISOASPARTATE(D-ASPARTATE) O-METHYLTRANSFERASE"/>
    <property type="match status" value="1"/>
</dbReference>
<feature type="non-terminal residue" evidence="12">
    <location>
        <position position="122"/>
    </location>
</feature>
<dbReference type="GO" id="GO:0004719">
    <property type="term" value="F:protein-L-isoaspartate (D-aspartate) O-methyltransferase activity"/>
    <property type="evidence" value="ECO:0007669"/>
    <property type="project" value="UniProtKB-EC"/>
</dbReference>
<dbReference type="Proteomes" id="UP000016605">
    <property type="component" value="Unassembled WGS sequence"/>
</dbReference>
<evidence type="ECO:0000256" key="1">
    <source>
        <dbReference type="ARBA" id="ARBA00004496"/>
    </source>
</evidence>
<comment type="subcellular location">
    <subcellularLocation>
        <location evidence="1">Cytoplasm</location>
    </subcellularLocation>
</comment>
<evidence type="ECO:0000256" key="3">
    <source>
        <dbReference type="ARBA" id="ARBA00011890"/>
    </source>
</evidence>
<dbReference type="EMBL" id="AWVQ01000902">
    <property type="protein sequence ID" value="ERK65742.1"/>
    <property type="molecule type" value="Genomic_DNA"/>
</dbReference>
<dbReference type="EC" id="2.1.1.77" evidence="3"/>
<dbReference type="RefSeq" id="WP_021755278.1">
    <property type="nucleotide sequence ID" value="NZ_KI271904.1"/>
</dbReference>
<name>U2ST77_LEIAQ</name>
<evidence type="ECO:0000256" key="7">
    <source>
        <dbReference type="ARBA" id="ARBA00022679"/>
    </source>
</evidence>
<evidence type="ECO:0000256" key="6">
    <source>
        <dbReference type="ARBA" id="ARBA00022603"/>
    </source>
</evidence>
<dbReference type="InterPro" id="IPR000682">
    <property type="entry name" value="PCMT"/>
</dbReference>
<evidence type="ECO:0000256" key="5">
    <source>
        <dbReference type="ARBA" id="ARBA00022490"/>
    </source>
</evidence>